<dbReference type="PROSITE" id="PS50206">
    <property type="entry name" value="RHODANESE_3"/>
    <property type="match status" value="1"/>
</dbReference>
<dbReference type="EMBL" id="MAAF01000017">
    <property type="protein sequence ID" value="OUR84471.1"/>
    <property type="molecule type" value="Genomic_DNA"/>
</dbReference>
<dbReference type="InterPro" id="IPR050229">
    <property type="entry name" value="GlpE_sulfurtransferase"/>
</dbReference>
<dbReference type="PANTHER" id="PTHR43031:SF1">
    <property type="entry name" value="PYRIDINE NUCLEOTIDE-DISULPHIDE OXIDOREDUCTASE"/>
    <property type="match status" value="1"/>
</dbReference>
<dbReference type="InterPro" id="IPR036873">
    <property type="entry name" value="Rhodanese-like_dom_sf"/>
</dbReference>
<dbReference type="Gene3D" id="3.40.250.10">
    <property type="entry name" value="Rhodanese-like domain"/>
    <property type="match status" value="1"/>
</dbReference>
<comment type="caution">
    <text evidence="2">The sequence shown here is derived from an EMBL/GenBank/DDBJ whole genome shotgun (WGS) entry which is preliminary data.</text>
</comment>
<name>A0A1Y5EP15_COLPS</name>
<dbReference type="Proteomes" id="UP000243053">
    <property type="component" value="Unassembled WGS sequence"/>
</dbReference>
<dbReference type="Pfam" id="PF00581">
    <property type="entry name" value="Rhodanese"/>
    <property type="match status" value="1"/>
</dbReference>
<evidence type="ECO:0000313" key="2">
    <source>
        <dbReference type="EMBL" id="OUR84471.1"/>
    </source>
</evidence>
<dbReference type="PANTHER" id="PTHR43031">
    <property type="entry name" value="FAD-DEPENDENT OXIDOREDUCTASE"/>
    <property type="match status" value="1"/>
</dbReference>
<dbReference type="InterPro" id="IPR001763">
    <property type="entry name" value="Rhodanese-like_dom"/>
</dbReference>
<feature type="domain" description="Rhodanese" evidence="1">
    <location>
        <begin position="29"/>
        <end position="106"/>
    </location>
</feature>
<dbReference type="SUPFAM" id="SSF52821">
    <property type="entry name" value="Rhodanese/Cell cycle control phosphatase"/>
    <property type="match status" value="1"/>
</dbReference>
<organism evidence="2 3">
    <name type="scientific">Colwellia psychrerythraea</name>
    <name type="common">Vibrio psychroerythus</name>
    <dbReference type="NCBI Taxonomy" id="28229"/>
    <lineage>
        <taxon>Bacteria</taxon>
        <taxon>Pseudomonadati</taxon>
        <taxon>Pseudomonadota</taxon>
        <taxon>Gammaproteobacteria</taxon>
        <taxon>Alteromonadales</taxon>
        <taxon>Colwelliaceae</taxon>
        <taxon>Colwellia</taxon>
    </lineage>
</organism>
<accession>A0A1Y5EP15</accession>
<evidence type="ECO:0000313" key="3">
    <source>
        <dbReference type="Proteomes" id="UP000243053"/>
    </source>
</evidence>
<proteinExistence type="predicted"/>
<reference evidence="3" key="1">
    <citation type="journal article" date="2017" name="Proc. Natl. Acad. Sci. U.S.A.">
        <title>Simulation of Deepwater Horizon oil plume reveals substrate specialization within a complex community of hydrocarbon degraders.</title>
        <authorList>
            <person name="Hu P."/>
            <person name="Dubinsky E.A."/>
            <person name="Probst A.J."/>
            <person name="Wang J."/>
            <person name="Sieber C.M.K."/>
            <person name="Tom L.M."/>
            <person name="Gardinali P."/>
            <person name="Banfield J.F."/>
            <person name="Atlas R.M."/>
            <person name="Andersen G.L."/>
        </authorList>
    </citation>
    <scope>NUCLEOTIDE SEQUENCE [LARGE SCALE GENOMIC DNA]</scope>
</reference>
<dbReference type="CDD" id="cd00158">
    <property type="entry name" value="RHOD"/>
    <property type="match status" value="1"/>
</dbReference>
<protein>
    <recommendedName>
        <fullName evidence="1">Rhodanese domain-containing protein</fullName>
    </recommendedName>
</protein>
<sequence length="113" mass="12609">MLKTIPSLIPEIRKSIQCITAQEGISQCSRDNGVLIDVREPAEFSQKSAKNTINIPRGILEMKALELYPDAKKPIYIHCATGARSTLAAEQLVRLGYENVWAITCKLDDVCKY</sequence>
<evidence type="ECO:0000259" key="1">
    <source>
        <dbReference type="PROSITE" id="PS50206"/>
    </source>
</evidence>
<dbReference type="AlphaFoldDB" id="A0A1Y5EP15"/>
<gene>
    <name evidence="2" type="ORF">A9Q75_02615</name>
</gene>